<feature type="compositionally biased region" description="Polar residues" evidence="1">
    <location>
        <begin position="224"/>
        <end position="240"/>
    </location>
</feature>
<dbReference type="PANTHER" id="PTHR28061:SF1">
    <property type="entry name" value="INO80 COMPLEX SUBUNIT 4"/>
    <property type="match status" value="1"/>
</dbReference>
<evidence type="ECO:0000256" key="1">
    <source>
        <dbReference type="SAM" id="MobiDB-lite"/>
    </source>
</evidence>
<name>A0A6A6TSU6_9PLEO</name>
<feature type="compositionally biased region" description="Polar residues" evidence="1">
    <location>
        <begin position="70"/>
        <end position="85"/>
    </location>
</feature>
<dbReference type="Proteomes" id="UP000799324">
    <property type="component" value="Unassembled WGS sequence"/>
</dbReference>
<organism evidence="2 3">
    <name type="scientific">Lophiostoma macrostomum CBS 122681</name>
    <dbReference type="NCBI Taxonomy" id="1314788"/>
    <lineage>
        <taxon>Eukaryota</taxon>
        <taxon>Fungi</taxon>
        <taxon>Dikarya</taxon>
        <taxon>Ascomycota</taxon>
        <taxon>Pezizomycotina</taxon>
        <taxon>Dothideomycetes</taxon>
        <taxon>Pleosporomycetidae</taxon>
        <taxon>Pleosporales</taxon>
        <taxon>Lophiostomataceae</taxon>
        <taxon>Lophiostoma</taxon>
    </lineage>
</organism>
<gene>
    <name evidence="2" type="ORF">K491DRAFT_709881</name>
</gene>
<evidence type="ECO:0000313" key="3">
    <source>
        <dbReference type="Proteomes" id="UP000799324"/>
    </source>
</evidence>
<dbReference type="AlphaFoldDB" id="A0A6A6TSU6"/>
<dbReference type="Pfam" id="PF08193">
    <property type="entry name" value="INO80_Ies4"/>
    <property type="match status" value="1"/>
</dbReference>
<feature type="region of interest" description="Disordered" evidence="1">
    <location>
        <begin position="1"/>
        <end position="150"/>
    </location>
</feature>
<keyword evidence="3" id="KW-1185">Reference proteome</keyword>
<dbReference type="GO" id="GO:0006338">
    <property type="term" value="P:chromatin remodeling"/>
    <property type="evidence" value="ECO:0007669"/>
    <property type="project" value="InterPro"/>
</dbReference>
<dbReference type="GO" id="GO:0031011">
    <property type="term" value="C:Ino80 complex"/>
    <property type="evidence" value="ECO:0007669"/>
    <property type="project" value="InterPro"/>
</dbReference>
<protein>
    <recommendedName>
        <fullName evidence="4">DUF1711-domain-containing protein</fullName>
    </recommendedName>
</protein>
<dbReference type="EMBL" id="MU004289">
    <property type="protein sequence ID" value="KAF2662526.1"/>
    <property type="molecule type" value="Genomic_DNA"/>
</dbReference>
<evidence type="ECO:0000313" key="2">
    <source>
        <dbReference type="EMBL" id="KAF2662526.1"/>
    </source>
</evidence>
<reference evidence="2" key="1">
    <citation type="journal article" date="2020" name="Stud. Mycol.">
        <title>101 Dothideomycetes genomes: a test case for predicting lifestyles and emergence of pathogens.</title>
        <authorList>
            <person name="Haridas S."/>
            <person name="Albert R."/>
            <person name="Binder M."/>
            <person name="Bloem J."/>
            <person name="Labutti K."/>
            <person name="Salamov A."/>
            <person name="Andreopoulos B."/>
            <person name="Baker S."/>
            <person name="Barry K."/>
            <person name="Bills G."/>
            <person name="Bluhm B."/>
            <person name="Cannon C."/>
            <person name="Castanera R."/>
            <person name="Culley D."/>
            <person name="Daum C."/>
            <person name="Ezra D."/>
            <person name="Gonzalez J."/>
            <person name="Henrissat B."/>
            <person name="Kuo A."/>
            <person name="Liang C."/>
            <person name="Lipzen A."/>
            <person name="Lutzoni F."/>
            <person name="Magnuson J."/>
            <person name="Mondo S."/>
            <person name="Nolan M."/>
            <person name="Ohm R."/>
            <person name="Pangilinan J."/>
            <person name="Park H.-J."/>
            <person name="Ramirez L."/>
            <person name="Alfaro M."/>
            <person name="Sun H."/>
            <person name="Tritt A."/>
            <person name="Yoshinaga Y."/>
            <person name="Zwiers L.-H."/>
            <person name="Turgeon B."/>
            <person name="Goodwin S."/>
            <person name="Spatafora J."/>
            <person name="Crous P."/>
            <person name="Grigoriev I."/>
        </authorList>
    </citation>
    <scope>NUCLEOTIDE SEQUENCE</scope>
    <source>
        <strain evidence="2">CBS 122681</strain>
    </source>
</reference>
<feature type="compositionally biased region" description="Low complexity" evidence="1">
    <location>
        <begin position="26"/>
        <end position="64"/>
    </location>
</feature>
<dbReference type="InterPro" id="IPR013175">
    <property type="entry name" value="INO80_su_Ies4"/>
</dbReference>
<feature type="region of interest" description="Disordered" evidence="1">
    <location>
        <begin position="198"/>
        <end position="256"/>
    </location>
</feature>
<sequence>MATKASKSKIAVLKLSPEHLARFPHASESTPKSSTKAASSSSDTPIAQVVEPSPAAESPVESAATPAVPNGTSTPSSTLAPPQTSGKRKALPGPKPGAKRSAGQLVPDGVPKPRGKPGPKKKQKLVDMINDPNNKGPFAAPAPIQKLGPKANQGAINAGLRALDRTGKPCRKWEKKGFQVRSFTGVSWAVPTWRAPKKAAGFAEDVKSDTTSSSDTKVKDESSAISDRSGMNGQSVTPIPTLNGIASSPAPVAAPS</sequence>
<feature type="compositionally biased region" description="Low complexity" evidence="1">
    <location>
        <begin position="246"/>
        <end position="256"/>
    </location>
</feature>
<dbReference type="PANTHER" id="PTHR28061">
    <property type="entry name" value="INO EIGHTY SUBUNIT 4"/>
    <property type="match status" value="1"/>
</dbReference>
<proteinExistence type="predicted"/>
<dbReference type="OrthoDB" id="4093188at2759"/>
<accession>A0A6A6TSU6</accession>
<evidence type="ECO:0008006" key="4">
    <source>
        <dbReference type="Google" id="ProtNLM"/>
    </source>
</evidence>
<feature type="compositionally biased region" description="Basic residues" evidence="1">
    <location>
        <begin position="113"/>
        <end position="123"/>
    </location>
</feature>